<dbReference type="SUPFAM" id="SSF48008">
    <property type="entry name" value="GntR ligand-binding domain-like"/>
    <property type="match status" value="1"/>
</dbReference>
<dbReference type="PRINTS" id="PR00035">
    <property type="entry name" value="HTHGNTR"/>
</dbReference>
<dbReference type="Pfam" id="PF00392">
    <property type="entry name" value="GntR"/>
    <property type="match status" value="1"/>
</dbReference>
<dbReference type="Pfam" id="PF07729">
    <property type="entry name" value="FCD"/>
    <property type="match status" value="1"/>
</dbReference>
<dbReference type="SMART" id="SM00895">
    <property type="entry name" value="FCD"/>
    <property type="match status" value="1"/>
</dbReference>
<dbReference type="Gene3D" id="1.10.10.10">
    <property type="entry name" value="Winged helix-like DNA-binding domain superfamily/Winged helix DNA-binding domain"/>
    <property type="match status" value="1"/>
</dbReference>
<dbReference type="CDD" id="cd07377">
    <property type="entry name" value="WHTH_GntR"/>
    <property type="match status" value="1"/>
</dbReference>
<dbReference type="RefSeq" id="WP_156711993.1">
    <property type="nucleotide sequence ID" value="NZ_WPHG01000002.1"/>
</dbReference>
<evidence type="ECO:0000313" key="6">
    <source>
        <dbReference type="Proteomes" id="UP000463224"/>
    </source>
</evidence>
<evidence type="ECO:0000259" key="4">
    <source>
        <dbReference type="PROSITE" id="PS50949"/>
    </source>
</evidence>
<dbReference type="PANTHER" id="PTHR43537:SF41">
    <property type="entry name" value="TRANSCRIPTIONAL REGULATORY PROTEIN"/>
    <property type="match status" value="1"/>
</dbReference>
<dbReference type="SMART" id="SM00345">
    <property type="entry name" value="HTH_GNTR"/>
    <property type="match status" value="1"/>
</dbReference>
<evidence type="ECO:0000256" key="3">
    <source>
        <dbReference type="ARBA" id="ARBA00023163"/>
    </source>
</evidence>
<proteinExistence type="predicted"/>
<dbReference type="InterPro" id="IPR036388">
    <property type="entry name" value="WH-like_DNA-bd_sf"/>
</dbReference>
<feature type="domain" description="HTH gntR-type" evidence="4">
    <location>
        <begin position="17"/>
        <end position="84"/>
    </location>
</feature>
<dbReference type="SUPFAM" id="SSF46785">
    <property type="entry name" value="Winged helix' DNA-binding domain"/>
    <property type="match status" value="1"/>
</dbReference>
<reference evidence="5 6" key="1">
    <citation type="submission" date="2019-12" db="EMBL/GenBank/DDBJ databases">
        <title>Nitratireductor arenosus sp. nov., Isolated from sea sand, Jeju island, South Korea.</title>
        <authorList>
            <person name="Kim W."/>
        </authorList>
    </citation>
    <scope>NUCLEOTIDE SEQUENCE [LARGE SCALE GENOMIC DNA]</scope>
    <source>
        <strain evidence="5 6">CAU 1489</strain>
    </source>
</reference>
<gene>
    <name evidence="5" type="ORF">GN330_06970</name>
</gene>
<name>A0A844QDB1_9HYPH</name>
<dbReference type="EMBL" id="WPHG01000002">
    <property type="protein sequence ID" value="MVA96987.1"/>
    <property type="molecule type" value="Genomic_DNA"/>
</dbReference>
<dbReference type="InterPro" id="IPR008920">
    <property type="entry name" value="TF_FadR/GntR_C"/>
</dbReference>
<dbReference type="Gene3D" id="1.20.120.530">
    <property type="entry name" value="GntR ligand-binding domain-like"/>
    <property type="match status" value="1"/>
</dbReference>
<comment type="caution">
    <text evidence="5">The sequence shown here is derived from an EMBL/GenBank/DDBJ whole genome shotgun (WGS) entry which is preliminary data.</text>
</comment>
<evidence type="ECO:0000256" key="2">
    <source>
        <dbReference type="ARBA" id="ARBA00023125"/>
    </source>
</evidence>
<keyword evidence="2" id="KW-0238">DNA-binding</keyword>
<dbReference type="Proteomes" id="UP000463224">
    <property type="component" value="Unassembled WGS sequence"/>
</dbReference>
<keyword evidence="3" id="KW-0804">Transcription</keyword>
<organism evidence="5 6">
    <name type="scientific">Nitratireductor arenosus</name>
    <dbReference type="NCBI Taxonomy" id="2682096"/>
    <lineage>
        <taxon>Bacteria</taxon>
        <taxon>Pseudomonadati</taxon>
        <taxon>Pseudomonadota</taxon>
        <taxon>Alphaproteobacteria</taxon>
        <taxon>Hyphomicrobiales</taxon>
        <taxon>Phyllobacteriaceae</taxon>
        <taxon>Nitratireductor</taxon>
    </lineage>
</organism>
<evidence type="ECO:0000256" key="1">
    <source>
        <dbReference type="ARBA" id="ARBA00023015"/>
    </source>
</evidence>
<protein>
    <submittedName>
        <fullName evidence="5">FCD domain-containing protein</fullName>
    </submittedName>
</protein>
<dbReference type="GO" id="GO:0003677">
    <property type="term" value="F:DNA binding"/>
    <property type="evidence" value="ECO:0007669"/>
    <property type="project" value="UniProtKB-KW"/>
</dbReference>
<keyword evidence="6" id="KW-1185">Reference proteome</keyword>
<dbReference type="InterPro" id="IPR011711">
    <property type="entry name" value="GntR_C"/>
</dbReference>
<dbReference type="InterPro" id="IPR036390">
    <property type="entry name" value="WH_DNA-bd_sf"/>
</dbReference>
<dbReference type="InterPro" id="IPR000524">
    <property type="entry name" value="Tscrpt_reg_HTH_GntR"/>
</dbReference>
<dbReference type="AlphaFoldDB" id="A0A844QDB1"/>
<dbReference type="PROSITE" id="PS50949">
    <property type="entry name" value="HTH_GNTR"/>
    <property type="match status" value="1"/>
</dbReference>
<sequence>MVKTLQTLIETSRRQYRTMTEMVAATLREAIIGGALGSGEMIRQDQLAAAFGVSRMPVREALRQLEAEGLVEFLPHRGAVVAELKPDEILEMCEIRSLLECHALKKAVPTLSEDVLRRAECVLDELDEENDVARWGEMNQRFHMTLYDNLRGTRLYDLVAAQYQHLDRYIRVTLTQLDYAGKSQAEHRMLVAACRAGDPDRAAEVLRAHLAKSAGAIAELLAGQQALAGAQR</sequence>
<evidence type="ECO:0000313" key="5">
    <source>
        <dbReference type="EMBL" id="MVA96987.1"/>
    </source>
</evidence>
<accession>A0A844QDB1</accession>
<dbReference type="GO" id="GO:0003700">
    <property type="term" value="F:DNA-binding transcription factor activity"/>
    <property type="evidence" value="ECO:0007669"/>
    <property type="project" value="InterPro"/>
</dbReference>
<keyword evidence="1" id="KW-0805">Transcription regulation</keyword>
<dbReference type="PANTHER" id="PTHR43537">
    <property type="entry name" value="TRANSCRIPTIONAL REGULATOR, GNTR FAMILY"/>
    <property type="match status" value="1"/>
</dbReference>